<dbReference type="InterPro" id="IPR023213">
    <property type="entry name" value="CAT-like_dom_sf"/>
</dbReference>
<dbReference type="PANTHER" id="PTHR45398">
    <property type="match status" value="1"/>
</dbReference>
<protein>
    <submittedName>
        <fullName evidence="2">Non-ribosomal peptide synthetase</fullName>
    </submittedName>
</protein>
<comment type="caution">
    <text evidence="2">The sequence shown here is derived from an EMBL/GenBank/DDBJ whole genome shotgun (WGS) entry which is preliminary data.</text>
</comment>
<gene>
    <name evidence="2" type="ORF">A6769_15905</name>
</gene>
<dbReference type="GO" id="GO:0008610">
    <property type="term" value="P:lipid biosynthetic process"/>
    <property type="evidence" value="ECO:0007669"/>
    <property type="project" value="UniProtKB-ARBA"/>
</dbReference>
<evidence type="ECO:0000313" key="2">
    <source>
        <dbReference type="EMBL" id="RCJ36607.1"/>
    </source>
</evidence>
<dbReference type="AlphaFoldDB" id="A0A367RJ68"/>
<dbReference type="Gene3D" id="3.30.559.30">
    <property type="entry name" value="Nonribosomal peptide synthetase, condensation domain"/>
    <property type="match status" value="1"/>
</dbReference>
<reference evidence="2 3" key="1">
    <citation type="submission" date="2016-04" db="EMBL/GenBank/DDBJ databases">
        <authorList>
            <person name="Evans L.H."/>
            <person name="Alamgir A."/>
            <person name="Owens N."/>
            <person name="Weber N.D."/>
            <person name="Virtaneva K."/>
            <person name="Barbian K."/>
            <person name="Babar A."/>
            <person name="Rosenke K."/>
        </authorList>
    </citation>
    <scope>NUCLEOTIDE SEQUENCE [LARGE SCALE GENOMIC DNA]</scope>
    <source>
        <strain evidence="2">NIES-2108</strain>
    </source>
</reference>
<sequence>MKEDIQDIYPLSPIQHGMLFHSLHAPEMELYHAQSVYTFSGNLNLAAFEYAWQQVATRHTMLRTSFYWEELDKPLQVVHRQVEVPVEYQDWQEINPLEQQERLQSFLNSDRLRRFDFSQAPLMRVAIIQIQEHAYYLVWSSSLIVLDGWSYPLVLNDVIEIYEAYCQGEDASLADGSCFQDYIKWLKQQDSSKAEEFWRQHLHGVKEATPLRNLESNNLSHLEQRYEDIKISLSEVTTKNLYLLARKHHLTMSTLVQGAWAILLYHYSGKNDVVYGCTTSGRPVDLEGSESMVGEMVNTLPVNIKVNMHEYLLPWLQQLQNQLIDIREYEYYPLVDIQKCSEVRGNVTLFESIVVFENQKTGKFLEEWGSLNISEKTEYYKTNYPLTIVGYPGSELTIGINYDFRRFDGATIINILEHLKILLEGVVTNPQVRLQDLLLLTEQKPHIKLSMLETEMSLDFDFVSTN</sequence>
<dbReference type="InterPro" id="IPR001242">
    <property type="entry name" value="Condensation_dom"/>
</dbReference>
<evidence type="ECO:0000313" key="3">
    <source>
        <dbReference type="Proteomes" id="UP000252085"/>
    </source>
</evidence>
<dbReference type="GO" id="GO:0003824">
    <property type="term" value="F:catalytic activity"/>
    <property type="evidence" value="ECO:0007669"/>
    <property type="project" value="InterPro"/>
</dbReference>
<feature type="domain" description="Condensation" evidence="1">
    <location>
        <begin position="6"/>
        <end position="443"/>
    </location>
</feature>
<proteinExistence type="predicted"/>
<dbReference type="SUPFAM" id="SSF52777">
    <property type="entry name" value="CoA-dependent acyltransferases"/>
    <property type="match status" value="2"/>
</dbReference>
<dbReference type="Proteomes" id="UP000252085">
    <property type="component" value="Unassembled WGS sequence"/>
</dbReference>
<dbReference type="EMBL" id="LXQE01000148">
    <property type="protein sequence ID" value="RCJ36607.1"/>
    <property type="molecule type" value="Genomic_DNA"/>
</dbReference>
<dbReference type="PANTHER" id="PTHR45398:SF1">
    <property type="entry name" value="ENZYME, PUTATIVE (JCVI)-RELATED"/>
    <property type="match status" value="1"/>
</dbReference>
<name>A0A367RJ68_NOSPU</name>
<dbReference type="Gene3D" id="3.30.559.10">
    <property type="entry name" value="Chloramphenicol acetyltransferase-like domain"/>
    <property type="match status" value="1"/>
</dbReference>
<evidence type="ECO:0000259" key="1">
    <source>
        <dbReference type="Pfam" id="PF00668"/>
    </source>
</evidence>
<organism evidence="2 3">
    <name type="scientific">Nostoc punctiforme NIES-2108</name>
    <dbReference type="NCBI Taxonomy" id="1356359"/>
    <lineage>
        <taxon>Bacteria</taxon>
        <taxon>Bacillati</taxon>
        <taxon>Cyanobacteriota</taxon>
        <taxon>Cyanophyceae</taxon>
        <taxon>Nostocales</taxon>
        <taxon>Nostocaceae</taxon>
        <taxon>Nostoc</taxon>
    </lineage>
</organism>
<accession>A0A367RJ68</accession>
<dbReference type="CDD" id="cd19543">
    <property type="entry name" value="DCL_NRPS"/>
    <property type="match status" value="1"/>
</dbReference>
<dbReference type="Pfam" id="PF00668">
    <property type="entry name" value="Condensation"/>
    <property type="match status" value="1"/>
</dbReference>